<organism evidence="2 3">
    <name type="scientific">Orbilia ellipsospora</name>
    <dbReference type="NCBI Taxonomy" id="2528407"/>
    <lineage>
        <taxon>Eukaryota</taxon>
        <taxon>Fungi</taxon>
        <taxon>Dikarya</taxon>
        <taxon>Ascomycota</taxon>
        <taxon>Pezizomycotina</taxon>
        <taxon>Orbiliomycetes</taxon>
        <taxon>Orbiliales</taxon>
        <taxon>Orbiliaceae</taxon>
        <taxon>Orbilia</taxon>
    </lineage>
</organism>
<feature type="signal peptide" evidence="1">
    <location>
        <begin position="1"/>
        <end position="21"/>
    </location>
</feature>
<reference evidence="2 3" key="1">
    <citation type="submission" date="2019-10" db="EMBL/GenBank/DDBJ databases">
        <authorList>
            <person name="Palmer J.M."/>
        </authorList>
    </citation>
    <scope>NUCLEOTIDE SEQUENCE [LARGE SCALE GENOMIC DNA]</scope>
    <source>
        <strain evidence="2 3">TWF694</strain>
    </source>
</reference>
<feature type="chain" id="PRO_5043384662" evidence="1">
    <location>
        <begin position="22"/>
        <end position="379"/>
    </location>
</feature>
<dbReference type="Proteomes" id="UP001365542">
    <property type="component" value="Unassembled WGS sequence"/>
</dbReference>
<keyword evidence="1" id="KW-0732">Signal</keyword>
<protein>
    <submittedName>
        <fullName evidence="2">Uncharacterized protein</fullName>
    </submittedName>
</protein>
<proteinExistence type="predicted"/>
<dbReference type="AlphaFoldDB" id="A0AAV9WRE1"/>
<evidence type="ECO:0000313" key="2">
    <source>
        <dbReference type="EMBL" id="KAK6523244.1"/>
    </source>
</evidence>
<accession>A0AAV9WRE1</accession>
<name>A0AAV9WRE1_9PEZI</name>
<dbReference type="EMBL" id="JAVHJO010000019">
    <property type="protein sequence ID" value="KAK6523244.1"/>
    <property type="molecule type" value="Genomic_DNA"/>
</dbReference>
<evidence type="ECO:0000256" key="1">
    <source>
        <dbReference type="SAM" id="SignalP"/>
    </source>
</evidence>
<evidence type="ECO:0000313" key="3">
    <source>
        <dbReference type="Proteomes" id="UP001365542"/>
    </source>
</evidence>
<keyword evidence="3" id="KW-1185">Reference proteome</keyword>
<comment type="caution">
    <text evidence="2">The sequence shown here is derived from an EMBL/GenBank/DDBJ whole genome shotgun (WGS) entry which is preliminary data.</text>
</comment>
<sequence>MKSIFWTAATVLLSVLPFAQATGSRGAAERALFWFAYEAETELNRFVTDPVYIIAPNCPGSRPGGRCTLYEFLSYLWTPPPRGQVGGPPAAGGPALITEAYRPTPVQVGEHMTWAGLPDGHIDKTVNELVVQIDNWRVVVPHATRNNLRLLMNSWTDVSRIYTDLPNSLASYYTALMRAGNPIGALHHSIETRLPPLVTRAEETMIRDFGQRSALLANYLRIDDFEAKRLRNTAGGGAPTWRAQYNNKFPGGPALPGELPTRQIDKPVTGMAGGGRPNTRVWNAAATLNAVPAGQRDLLRQNLIDLHHYLMDPTTDAAGAGHYRDHIGAIDGVNASAHNSRCPIVPQIDKHPVKRSVRFRRRRSQKEFQPLVPLHKLIF</sequence>
<gene>
    <name evidence="2" type="ORF">TWF694_006134</name>
</gene>